<evidence type="ECO:0000313" key="2">
    <source>
        <dbReference type="EMBL" id="TVT99334.1"/>
    </source>
</evidence>
<feature type="compositionally biased region" description="Pro residues" evidence="1">
    <location>
        <begin position="1"/>
        <end position="14"/>
    </location>
</feature>
<dbReference type="Gramene" id="TVT99334">
    <property type="protein sequence ID" value="TVT99334"/>
    <property type="gene ID" value="EJB05_55334"/>
</dbReference>
<keyword evidence="3" id="KW-1185">Reference proteome</keyword>
<dbReference type="PANTHER" id="PTHR46238">
    <property type="entry name" value="REVERSE TRANSCRIPTASE DOMAIN-CONTAINING PROTEIN"/>
    <property type="match status" value="1"/>
</dbReference>
<organism evidence="2 3">
    <name type="scientific">Eragrostis curvula</name>
    <name type="common">weeping love grass</name>
    <dbReference type="NCBI Taxonomy" id="38414"/>
    <lineage>
        <taxon>Eukaryota</taxon>
        <taxon>Viridiplantae</taxon>
        <taxon>Streptophyta</taxon>
        <taxon>Embryophyta</taxon>
        <taxon>Tracheophyta</taxon>
        <taxon>Spermatophyta</taxon>
        <taxon>Magnoliopsida</taxon>
        <taxon>Liliopsida</taxon>
        <taxon>Poales</taxon>
        <taxon>Poaceae</taxon>
        <taxon>PACMAD clade</taxon>
        <taxon>Chloridoideae</taxon>
        <taxon>Eragrostideae</taxon>
        <taxon>Eragrostidinae</taxon>
        <taxon>Eragrostis</taxon>
    </lineage>
</organism>
<sequence length="193" mass="22439">MLPPRARPPPPRPAPRPRVRHRPQPRAVREHNHRCCRAGVPQLAAFLDYTAVKETCSSACKYWRKNGCTARASFGGMMEEKKNEKGSSQVVERENFLQINISMSIHERLRVAPIEEKIVQHCLRWFGHVQRRPEEAPVRSGIIQRPENVKRGRGRPTLTWAESVKRDMKDWNIAEELAMDRREWKQAIHVPDS</sequence>
<accession>A0A5J9SJZ9</accession>
<reference evidence="2 3" key="1">
    <citation type="journal article" date="2019" name="Sci. Rep.">
        <title>A high-quality genome of Eragrostis curvula grass provides insights into Poaceae evolution and supports new strategies to enhance forage quality.</title>
        <authorList>
            <person name="Carballo J."/>
            <person name="Santos B.A.C.M."/>
            <person name="Zappacosta D."/>
            <person name="Garbus I."/>
            <person name="Selva J.P."/>
            <person name="Gallo C.A."/>
            <person name="Diaz A."/>
            <person name="Albertini E."/>
            <person name="Caccamo M."/>
            <person name="Echenique V."/>
        </authorList>
    </citation>
    <scope>NUCLEOTIDE SEQUENCE [LARGE SCALE GENOMIC DNA]</scope>
    <source>
        <strain evidence="3">cv. Victoria</strain>
        <tissue evidence="2">Leaf</tissue>
    </source>
</reference>
<evidence type="ECO:0000256" key="1">
    <source>
        <dbReference type="SAM" id="MobiDB-lite"/>
    </source>
</evidence>
<feature type="region of interest" description="Disordered" evidence="1">
    <location>
        <begin position="1"/>
        <end position="28"/>
    </location>
</feature>
<feature type="compositionally biased region" description="Basic residues" evidence="1">
    <location>
        <begin position="15"/>
        <end position="24"/>
    </location>
</feature>
<dbReference type="EMBL" id="RWGY01000732">
    <property type="protein sequence ID" value="TVT99334.1"/>
    <property type="molecule type" value="Genomic_DNA"/>
</dbReference>
<dbReference type="PANTHER" id="PTHR46238:SF11">
    <property type="entry name" value="AGAMOUS-LIKE MADS-BOX PROTEIN AGL16"/>
    <property type="match status" value="1"/>
</dbReference>
<dbReference type="OrthoDB" id="771045at2759"/>
<comment type="caution">
    <text evidence="2">The sequence shown here is derived from an EMBL/GenBank/DDBJ whole genome shotgun (WGS) entry which is preliminary data.</text>
</comment>
<dbReference type="Proteomes" id="UP000324897">
    <property type="component" value="Unassembled WGS sequence"/>
</dbReference>
<protein>
    <submittedName>
        <fullName evidence="2">Uncharacterized protein</fullName>
    </submittedName>
</protein>
<dbReference type="AlphaFoldDB" id="A0A5J9SJZ9"/>
<name>A0A5J9SJZ9_9POAL</name>
<proteinExistence type="predicted"/>
<evidence type="ECO:0000313" key="3">
    <source>
        <dbReference type="Proteomes" id="UP000324897"/>
    </source>
</evidence>
<gene>
    <name evidence="2" type="ORF">EJB05_55334</name>
</gene>